<dbReference type="GO" id="GO:0043041">
    <property type="term" value="P:amino acid activation for nonribosomal peptide biosynthetic process"/>
    <property type="evidence" value="ECO:0007669"/>
    <property type="project" value="TreeGrafter"/>
</dbReference>
<feature type="region of interest" description="Disordered" evidence="4">
    <location>
        <begin position="1"/>
        <end position="23"/>
    </location>
</feature>
<reference evidence="6 7" key="1">
    <citation type="submission" date="2020-03" db="EMBL/GenBank/DDBJ databases">
        <title>Draft Genome Sequence of Cudoniella acicularis.</title>
        <authorList>
            <person name="Buettner E."/>
            <person name="Kellner H."/>
        </authorList>
    </citation>
    <scope>NUCLEOTIDE SEQUENCE [LARGE SCALE GENOMIC DNA]</scope>
    <source>
        <strain evidence="6 7">DSM 108380</strain>
    </source>
</reference>
<dbReference type="InterPro" id="IPR042099">
    <property type="entry name" value="ANL_N_sf"/>
</dbReference>
<dbReference type="Proteomes" id="UP000566819">
    <property type="component" value="Unassembled WGS sequence"/>
</dbReference>
<proteinExistence type="predicted"/>
<dbReference type="InterPro" id="IPR000873">
    <property type="entry name" value="AMP-dep_synth/lig_dom"/>
</dbReference>
<name>A0A8H4QX79_9HELO</name>
<dbReference type="PANTHER" id="PTHR45527">
    <property type="entry name" value="NONRIBOSOMAL PEPTIDE SYNTHETASE"/>
    <property type="match status" value="1"/>
</dbReference>
<dbReference type="EMBL" id="JAAMPI010002126">
    <property type="protein sequence ID" value="KAF4618355.1"/>
    <property type="molecule type" value="Genomic_DNA"/>
</dbReference>
<evidence type="ECO:0000313" key="6">
    <source>
        <dbReference type="EMBL" id="KAF4618355.1"/>
    </source>
</evidence>
<evidence type="ECO:0000313" key="7">
    <source>
        <dbReference type="Proteomes" id="UP000566819"/>
    </source>
</evidence>
<dbReference type="InterPro" id="IPR045851">
    <property type="entry name" value="AMP-bd_C_sf"/>
</dbReference>
<comment type="caution">
    <text evidence="6">The sequence shown here is derived from an EMBL/GenBank/DDBJ whole genome shotgun (WGS) entry which is preliminary data.</text>
</comment>
<keyword evidence="7" id="KW-1185">Reference proteome</keyword>
<evidence type="ECO:0000256" key="2">
    <source>
        <dbReference type="ARBA" id="ARBA00022553"/>
    </source>
</evidence>
<feature type="compositionally biased region" description="Low complexity" evidence="4">
    <location>
        <begin position="1"/>
        <end position="19"/>
    </location>
</feature>
<dbReference type="InterPro" id="IPR020845">
    <property type="entry name" value="AMP-binding_CS"/>
</dbReference>
<evidence type="ECO:0000256" key="3">
    <source>
        <dbReference type="ARBA" id="ARBA00022598"/>
    </source>
</evidence>
<dbReference type="PROSITE" id="PS00455">
    <property type="entry name" value="AMP_BINDING"/>
    <property type="match status" value="1"/>
</dbReference>
<dbReference type="PANTHER" id="PTHR45527:SF3">
    <property type="entry name" value="SIDEROPHORE SYNTHETASE (EUROFUNG)"/>
    <property type="match status" value="1"/>
</dbReference>
<organism evidence="6 7">
    <name type="scientific">Cudoniella acicularis</name>
    <dbReference type="NCBI Taxonomy" id="354080"/>
    <lineage>
        <taxon>Eukaryota</taxon>
        <taxon>Fungi</taxon>
        <taxon>Dikarya</taxon>
        <taxon>Ascomycota</taxon>
        <taxon>Pezizomycotina</taxon>
        <taxon>Leotiomycetes</taxon>
        <taxon>Helotiales</taxon>
        <taxon>Tricladiaceae</taxon>
        <taxon>Cudoniella</taxon>
    </lineage>
</organism>
<dbReference type="OrthoDB" id="416786at2759"/>
<evidence type="ECO:0000256" key="1">
    <source>
        <dbReference type="ARBA" id="ARBA00022450"/>
    </source>
</evidence>
<dbReference type="GO" id="GO:0031177">
    <property type="term" value="F:phosphopantetheine binding"/>
    <property type="evidence" value="ECO:0007669"/>
    <property type="project" value="TreeGrafter"/>
</dbReference>
<sequence length="835" mass="92406">MTPSSLSSSHSNVFSVPVPGAEKKDKQTMLSDFIRQDDSARRLDRSKCVFPASSAASTTAKRATTIEVLLASRRRDSGTTTTTRTPDIAFPTLLKAAWILTLQCFIVADIIGFRYNGPIQVHDEKIKDVSLLYLSRVDPNERVRSFLQRLDQCRPSATTTVPTGYDIGVVDAHSSHHHCNTAICFRRQGAEQDGSTPISSPNPKMHLNVRVTSSSSRDSAALEYNLSHTSQDMAASVMRTFQHIYAQFVNASDNLLLRDVEVCSELDRAIIKRSTQMDPTPVSSCLHDLILEQCRMRPNEMAVYSWDGNLTYKELDDLSLRLARYLVQLGVGPEVFVLSCFEKSTWAIVARLAVLRAGGAYISIHASNPPIYLRSVITRTKTNILLTDPHFANRFRNAVPTVVELSPEWLQSLLTGDDSKVCDTVQPDSACLVLFTSGSTGTPKGIIQTHKAYATAIQNYARDLKLGAHTRYLQFDDYAFDISNLEFLVPLILGGCCCVPKPMTAVHDLIQQINTLNANTMFITPTVAIKLEPADVPCLHNLCVGGEPIPKDLVVKWDSSSTKLINQYGMGEAAICCALNTNIDPVDGARVGRPSTGTIWLVDPSSPEKLMPVGAIGEIMIEGPHLSRGYLDQAVLRRTEAGFLTKTPRWMSEMHPNRSSAQIYRSGDLGRRNSDGTITYLGRKDTILKLDGCRIDALEVEHQARKCLSVKDTIVVDLLGIINGKEDPSLTAFLYLEEHPSSTAPVTNGAPLLKDATDDSFAANKVEEIKASIAQSLPRYMIPTTFVLMTWIPRTGSKKIDRKKMHMFGQTFYFSQLEQRTKHISYAQRVHALPI</sequence>
<dbReference type="Gene3D" id="3.40.50.12780">
    <property type="entry name" value="N-terminal domain of ligase-like"/>
    <property type="match status" value="1"/>
</dbReference>
<accession>A0A8H4QX79</accession>
<keyword evidence="1" id="KW-0596">Phosphopantetheine</keyword>
<dbReference type="GO" id="GO:0005737">
    <property type="term" value="C:cytoplasm"/>
    <property type="evidence" value="ECO:0007669"/>
    <property type="project" value="TreeGrafter"/>
</dbReference>
<dbReference type="GO" id="GO:0016874">
    <property type="term" value="F:ligase activity"/>
    <property type="evidence" value="ECO:0007669"/>
    <property type="project" value="UniProtKB-KW"/>
</dbReference>
<dbReference type="SUPFAM" id="SSF56801">
    <property type="entry name" value="Acetyl-CoA synthetase-like"/>
    <property type="match status" value="1"/>
</dbReference>
<feature type="domain" description="AMP-dependent synthetase/ligase" evidence="5">
    <location>
        <begin position="292"/>
        <end position="631"/>
    </location>
</feature>
<dbReference type="Gene3D" id="3.30.300.30">
    <property type="match status" value="1"/>
</dbReference>
<dbReference type="AlphaFoldDB" id="A0A8H4QX79"/>
<keyword evidence="2" id="KW-0597">Phosphoprotein</keyword>
<evidence type="ECO:0000259" key="5">
    <source>
        <dbReference type="Pfam" id="PF00501"/>
    </source>
</evidence>
<keyword evidence="3" id="KW-0436">Ligase</keyword>
<dbReference type="CDD" id="cd05918">
    <property type="entry name" value="A_NRPS_SidN3_like"/>
    <property type="match status" value="1"/>
</dbReference>
<dbReference type="Pfam" id="PF00501">
    <property type="entry name" value="AMP-binding"/>
    <property type="match status" value="1"/>
</dbReference>
<protein>
    <recommendedName>
        <fullName evidence="5">AMP-dependent synthetase/ligase domain-containing protein</fullName>
    </recommendedName>
</protein>
<gene>
    <name evidence="6" type="ORF">G7Y89_g14948</name>
</gene>
<evidence type="ECO:0000256" key="4">
    <source>
        <dbReference type="SAM" id="MobiDB-lite"/>
    </source>
</evidence>
<dbReference type="GO" id="GO:0044550">
    <property type="term" value="P:secondary metabolite biosynthetic process"/>
    <property type="evidence" value="ECO:0007669"/>
    <property type="project" value="TreeGrafter"/>
</dbReference>